<dbReference type="EMBL" id="CBSW010000071">
    <property type="protein sequence ID" value="CDG95823.1"/>
    <property type="molecule type" value="Genomic_DNA"/>
</dbReference>
<gene>
    <name evidence="1" type="ORF">XBP1_1620006</name>
</gene>
<name>A0A077NC28_XENBV</name>
<sequence length="44" mass="5346">MWVKLHTRITNTDYRKEWLNDDQTILSKDELGYGWQSSQQTVIF</sequence>
<proteinExistence type="predicted"/>
<dbReference type="HOGENOM" id="CLU_3223993_0_0_6"/>
<comment type="caution">
    <text evidence="1">The sequence shown here is derived from an EMBL/GenBank/DDBJ whole genome shotgun (WGS) entry which is preliminary data.</text>
</comment>
<protein>
    <submittedName>
        <fullName evidence="1">Uncharacterized protein</fullName>
    </submittedName>
</protein>
<reference evidence="1" key="1">
    <citation type="submission" date="2013-07" db="EMBL/GenBank/DDBJ databases">
        <title>Sub-species coevolution in mutualistic symbiosis.</title>
        <authorList>
            <person name="Murfin K."/>
            <person name="Klassen J."/>
            <person name="Lee M."/>
            <person name="Forst S."/>
            <person name="Stock P."/>
            <person name="Goodrich-Blair H."/>
        </authorList>
    </citation>
    <scope>NUCLEOTIDE SEQUENCE [LARGE SCALE GENOMIC DNA]</scope>
    <source>
        <strain evidence="1">Puntauvense</strain>
    </source>
</reference>
<dbReference type="AlphaFoldDB" id="A0A077NC28"/>
<dbReference type="Proteomes" id="UP000028511">
    <property type="component" value="Unassembled WGS sequence"/>
</dbReference>
<evidence type="ECO:0000313" key="1">
    <source>
        <dbReference type="EMBL" id="CDG95823.1"/>
    </source>
</evidence>
<accession>A0A077NC28</accession>
<organism evidence="1">
    <name type="scientific">Xenorhabdus bovienii str. puntauvense</name>
    <dbReference type="NCBI Taxonomy" id="1398201"/>
    <lineage>
        <taxon>Bacteria</taxon>
        <taxon>Pseudomonadati</taxon>
        <taxon>Pseudomonadota</taxon>
        <taxon>Gammaproteobacteria</taxon>
        <taxon>Enterobacterales</taxon>
        <taxon>Morganellaceae</taxon>
        <taxon>Xenorhabdus</taxon>
    </lineage>
</organism>